<proteinExistence type="predicted"/>
<gene>
    <name evidence="1" type="ORF">MUN79_11075</name>
</gene>
<evidence type="ECO:0000313" key="2">
    <source>
        <dbReference type="Proteomes" id="UP000831796"/>
    </source>
</evidence>
<reference evidence="1" key="1">
    <citation type="submission" date="2022-04" db="EMBL/GenBank/DDBJ databases">
        <title>Hymenobacter sp. isolated from the air.</title>
        <authorList>
            <person name="Won M."/>
            <person name="Lee C.-M."/>
            <person name="Woen H.-Y."/>
            <person name="Kwon S.-W."/>
        </authorList>
    </citation>
    <scope>NUCLEOTIDE SEQUENCE</scope>
    <source>
        <strain evidence="1">5116S-3</strain>
    </source>
</reference>
<dbReference type="Proteomes" id="UP000831796">
    <property type="component" value="Chromosome"/>
</dbReference>
<dbReference type="RefSeq" id="WP_244677706.1">
    <property type="nucleotide sequence ID" value="NZ_CP095046.1"/>
</dbReference>
<name>A0A8T9Q9Y0_9BACT</name>
<evidence type="ECO:0000313" key="1">
    <source>
        <dbReference type="EMBL" id="UOQ74366.1"/>
    </source>
</evidence>
<dbReference type="AlphaFoldDB" id="A0A8T9Q9Y0"/>
<protein>
    <submittedName>
        <fullName evidence="1">Uncharacterized protein</fullName>
    </submittedName>
</protein>
<dbReference type="EMBL" id="CP095046">
    <property type="protein sequence ID" value="UOQ74366.1"/>
    <property type="molecule type" value="Genomic_DNA"/>
</dbReference>
<dbReference type="KEGG" id="hcu:MUN79_11075"/>
<keyword evidence="2" id="KW-1185">Reference proteome</keyword>
<accession>A0A8T9Q9Y0</accession>
<organism evidence="1 2">
    <name type="scientific">Hymenobacter cellulosilyticus</name>
    <dbReference type="NCBI Taxonomy" id="2932248"/>
    <lineage>
        <taxon>Bacteria</taxon>
        <taxon>Pseudomonadati</taxon>
        <taxon>Bacteroidota</taxon>
        <taxon>Cytophagia</taxon>
        <taxon>Cytophagales</taxon>
        <taxon>Hymenobacteraceae</taxon>
        <taxon>Hymenobacter</taxon>
    </lineage>
</organism>
<sequence>MRLEITPAGLRAQLIRHGHTYFIEPFRPRDTTYYLCFDQASLPAGSKQKFEGSAASPR</sequence>